<accession>A0ABR9XJ39</accession>
<sequence length="161" mass="16932">MKIVITKPHWQVITLGILAGMRSMSAPAITSKMLSHHHSKRLERSSLNFMQSAKTANILSVMALGEFVGDKMPSAPDRIALPAIISRSISGAIAGASIYKASRGNLYAGAILGSVTAVAATFGSFYLRKTMVKHANLIDPIIGSIEDAIVLGTGLGLAETV</sequence>
<evidence type="ECO:0000256" key="1">
    <source>
        <dbReference type="SAM" id="Phobius"/>
    </source>
</evidence>
<dbReference type="InterPro" id="IPR025196">
    <property type="entry name" value="DUF4126"/>
</dbReference>
<dbReference type="Proteomes" id="UP000632774">
    <property type="component" value="Unassembled WGS sequence"/>
</dbReference>
<evidence type="ECO:0000259" key="2">
    <source>
        <dbReference type="Pfam" id="PF13548"/>
    </source>
</evidence>
<protein>
    <submittedName>
        <fullName evidence="3">DUF4126 family protein</fullName>
    </submittedName>
</protein>
<organism evidence="3 4">
    <name type="scientific">Mucilaginibacter boryungensis</name>
    <dbReference type="NCBI Taxonomy" id="768480"/>
    <lineage>
        <taxon>Bacteria</taxon>
        <taxon>Pseudomonadati</taxon>
        <taxon>Bacteroidota</taxon>
        <taxon>Sphingobacteriia</taxon>
        <taxon>Sphingobacteriales</taxon>
        <taxon>Sphingobacteriaceae</taxon>
        <taxon>Mucilaginibacter</taxon>
    </lineage>
</organism>
<dbReference type="RefSeq" id="WP_194106389.1">
    <property type="nucleotide sequence ID" value="NZ_JADFFM010000001.1"/>
</dbReference>
<evidence type="ECO:0000313" key="3">
    <source>
        <dbReference type="EMBL" id="MBE9667033.1"/>
    </source>
</evidence>
<name>A0ABR9XJ39_9SPHI</name>
<keyword evidence="1" id="KW-0812">Transmembrane</keyword>
<comment type="caution">
    <text evidence="3">The sequence shown here is derived from an EMBL/GenBank/DDBJ whole genome shotgun (WGS) entry which is preliminary data.</text>
</comment>
<reference evidence="3 4" key="1">
    <citation type="submission" date="2020-10" db="EMBL/GenBank/DDBJ databases">
        <title>Mucilaginibacter mali sp. nov., isolated from rhizosphere soil of apple orchard.</title>
        <authorList>
            <person name="Lee J.-S."/>
            <person name="Kim H.S."/>
            <person name="Kim J.-S."/>
        </authorList>
    </citation>
    <scope>NUCLEOTIDE SEQUENCE [LARGE SCALE GENOMIC DNA]</scope>
    <source>
        <strain evidence="3 4">KCTC 23157</strain>
    </source>
</reference>
<feature type="transmembrane region" description="Helical" evidence="1">
    <location>
        <begin position="105"/>
        <end position="127"/>
    </location>
</feature>
<dbReference type="EMBL" id="JADFFM010000001">
    <property type="protein sequence ID" value="MBE9667033.1"/>
    <property type="molecule type" value="Genomic_DNA"/>
</dbReference>
<dbReference type="Pfam" id="PF13548">
    <property type="entry name" value="DUF4126"/>
    <property type="match status" value="1"/>
</dbReference>
<keyword evidence="1" id="KW-1133">Transmembrane helix</keyword>
<feature type="domain" description="DUF4126" evidence="2">
    <location>
        <begin position="12"/>
        <end position="153"/>
    </location>
</feature>
<gene>
    <name evidence="3" type="ORF">IRJ18_11730</name>
</gene>
<evidence type="ECO:0000313" key="4">
    <source>
        <dbReference type="Proteomes" id="UP000632774"/>
    </source>
</evidence>
<proteinExistence type="predicted"/>
<keyword evidence="4" id="KW-1185">Reference proteome</keyword>
<keyword evidence="1" id="KW-0472">Membrane</keyword>